<feature type="transmembrane region" description="Helical" evidence="11">
    <location>
        <begin position="56"/>
        <end position="78"/>
    </location>
</feature>
<dbReference type="Gene3D" id="3.30.465.10">
    <property type="match status" value="1"/>
</dbReference>
<dbReference type="InterPro" id="IPR005170">
    <property type="entry name" value="Transptr-assoc_dom"/>
</dbReference>
<keyword evidence="7 9" id="KW-0129">CBS domain</keyword>
<dbReference type="Pfam" id="PF03471">
    <property type="entry name" value="CorC_HlyC"/>
    <property type="match status" value="1"/>
</dbReference>
<keyword evidence="6 10" id="KW-1133">Transmembrane helix</keyword>
<reference evidence="14 15" key="1">
    <citation type="journal article" date="2021" name="Sci. Rep.">
        <title>The distribution of antibiotic resistance genes in chicken gut microbiota commensals.</title>
        <authorList>
            <person name="Juricova H."/>
            <person name="Matiasovicova J."/>
            <person name="Kubasova T."/>
            <person name="Cejkova D."/>
            <person name="Rychlik I."/>
        </authorList>
    </citation>
    <scope>NUCLEOTIDE SEQUENCE [LARGE SCALE GENOMIC DNA]</scope>
    <source>
        <strain evidence="14 15">An431b</strain>
    </source>
</reference>
<evidence type="ECO:0000313" key="15">
    <source>
        <dbReference type="Proteomes" id="UP000729290"/>
    </source>
</evidence>
<dbReference type="InterPro" id="IPR046342">
    <property type="entry name" value="CBS_dom_sf"/>
</dbReference>
<evidence type="ECO:0000256" key="2">
    <source>
        <dbReference type="ARBA" id="ARBA00006337"/>
    </source>
</evidence>
<keyword evidence="15" id="KW-1185">Reference proteome</keyword>
<dbReference type="Pfam" id="PF00571">
    <property type="entry name" value="CBS"/>
    <property type="match status" value="1"/>
</dbReference>
<comment type="subcellular location">
    <subcellularLocation>
        <location evidence="1">Cell membrane</location>
        <topology evidence="1">Multi-pass membrane protein</topology>
    </subcellularLocation>
</comment>
<evidence type="ECO:0000256" key="4">
    <source>
        <dbReference type="ARBA" id="ARBA00022692"/>
    </source>
</evidence>
<dbReference type="Pfam" id="PF01595">
    <property type="entry name" value="CNNM"/>
    <property type="match status" value="1"/>
</dbReference>
<evidence type="ECO:0000256" key="9">
    <source>
        <dbReference type="PROSITE-ProRule" id="PRU00703"/>
    </source>
</evidence>
<keyword evidence="3" id="KW-1003">Cell membrane</keyword>
<proteinExistence type="inferred from homology"/>
<keyword evidence="4 10" id="KW-0812">Transmembrane</keyword>
<dbReference type="Proteomes" id="UP000729290">
    <property type="component" value="Unassembled WGS sequence"/>
</dbReference>
<keyword evidence="5" id="KW-0677">Repeat</keyword>
<accession>A0ABS2G8K8</accession>
<dbReference type="SMART" id="SM01091">
    <property type="entry name" value="CorC_HlyC"/>
    <property type="match status" value="1"/>
</dbReference>
<feature type="domain" description="CNNM transmembrane" evidence="13">
    <location>
        <begin position="1"/>
        <end position="202"/>
    </location>
</feature>
<dbReference type="InterPro" id="IPR044751">
    <property type="entry name" value="Ion_transp-like_CBS"/>
</dbReference>
<feature type="domain" description="CBS" evidence="12">
    <location>
        <begin position="282"/>
        <end position="342"/>
    </location>
</feature>
<keyword evidence="8 10" id="KW-0472">Membrane</keyword>
<feature type="transmembrane region" description="Helical" evidence="11">
    <location>
        <begin position="136"/>
        <end position="158"/>
    </location>
</feature>
<evidence type="ECO:0000256" key="8">
    <source>
        <dbReference type="ARBA" id="ARBA00023136"/>
    </source>
</evidence>
<dbReference type="SUPFAM" id="SSF54631">
    <property type="entry name" value="CBS-domain pair"/>
    <property type="match status" value="1"/>
</dbReference>
<dbReference type="PANTHER" id="PTHR43099:SF5">
    <property type="entry name" value="HLYC_CORC FAMILY TRANSPORTER"/>
    <property type="match status" value="1"/>
</dbReference>
<evidence type="ECO:0000256" key="3">
    <source>
        <dbReference type="ARBA" id="ARBA00022475"/>
    </source>
</evidence>
<evidence type="ECO:0000256" key="1">
    <source>
        <dbReference type="ARBA" id="ARBA00004651"/>
    </source>
</evidence>
<dbReference type="InterPro" id="IPR051676">
    <property type="entry name" value="UPF0053_domain"/>
</dbReference>
<dbReference type="InterPro" id="IPR002550">
    <property type="entry name" value="CNNM"/>
</dbReference>
<dbReference type="InterPro" id="IPR000644">
    <property type="entry name" value="CBS_dom"/>
</dbReference>
<dbReference type="EMBL" id="JACSNV010000007">
    <property type="protein sequence ID" value="MBM6877814.1"/>
    <property type="molecule type" value="Genomic_DNA"/>
</dbReference>
<organism evidence="14 15">
    <name type="scientific">Anaerotignum lactatifermentans</name>
    <dbReference type="NCBI Taxonomy" id="160404"/>
    <lineage>
        <taxon>Bacteria</taxon>
        <taxon>Bacillati</taxon>
        <taxon>Bacillota</taxon>
        <taxon>Clostridia</taxon>
        <taxon>Lachnospirales</taxon>
        <taxon>Anaerotignaceae</taxon>
        <taxon>Anaerotignum</taxon>
    </lineage>
</organism>
<evidence type="ECO:0000256" key="6">
    <source>
        <dbReference type="ARBA" id="ARBA00022989"/>
    </source>
</evidence>
<dbReference type="PROSITE" id="PS51371">
    <property type="entry name" value="CBS"/>
    <property type="match status" value="1"/>
</dbReference>
<dbReference type="InterPro" id="IPR016169">
    <property type="entry name" value="FAD-bd_PCMH_sub2"/>
</dbReference>
<dbReference type="Gene3D" id="3.10.580.10">
    <property type="entry name" value="CBS-domain"/>
    <property type="match status" value="1"/>
</dbReference>
<dbReference type="InterPro" id="IPR036318">
    <property type="entry name" value="FAD-bd_PCMH-like_sf"/>
</dbReference>
<feature type="transmembrane region" description="Helical" evidence="11">
    <location>
        <begin position="104"/>
        <end position="124"/>
    </location>
</feature>
<sequence length="442" mass="49005">MNWGPFLLQIILIGLNAVFASAEIAVISMNETKLKKMASEGDKRAKRLAALTEQPARFLATIQVAITLAGMLSSAFAAENFAGPVVAALVAAGVGVPENVLRSVAVLVITVILAYFNLVFGELVPKRVAMKKSESLALGLSGLLRSVSLAFAPLVWLLTTSTNIVLRLMGIDPNDNEEEVSEEEIRMMLEAGNERGTIDGEEVEMIQNVFAFDDTAVEEVCTHRVDVETLELDDDMEKWDEIIRNSRFTYYPISGEDRDDVIGVLDTKEYFRLEDRSRESVMANAVDKPYFVPEYIKADVLFRNMKTDRRYFAVLLDEYGGFSGIITLRDIMQLLVGDFYEETQAQEAAAISQTAPDQWQILGSADLEDVAEALGIKLPVEEFETYSGYICGIIGRIPDDGSSFAVETERLKIQVHTVENHRIGATTATLLPLPEPEEEERE</sequence>
<comment type="caution">
    <text evidence="14">The sequence shown here is derived from an EMBL/GenBank/DDBJ whole genome shotgun (WGS) entry which is preliminary data.</text>
</comment>
<dbReference type="SUPFAM" id="SSF56176">
    <property type="entry name" value="FAD-binding/transporter-associated domain-like"/>
    <property type="match status" value="1"/>
</dbReference>
<gene>
    <name evidence="14" type="ORF">H9X83_06520</name>
</gene>
<dbReference type="PANTHER" id="PTHR43099">
    <property type="entry name" value="UPF0053 PROTEIN YRKA"/>
    <property type="match status" value="1"/>
</dbReference>
<comment type="similarity">
    <text evidence="2">Belongs to the UPF0053 family.</text>
</comment>
<evidence type="ECO:0000259" key="13">
    <source>
        <dbReference type="PROSITE" id="PS51846"/>
    </source>
</evidence>
<dbReference type="CDD" id="cd04590">
    <property type="entry name" value="CBS_pair_CorC_HlyC_assoc"/>
    <property type="match status" value="1"/>
</dbReference>
<evidence type="ECO:0000313" key="14">
    <source>
        <dbReference type="EMBL" id="MBM6877814.1"/>
    </source>
</evidence>
<dbReference type="RefSeq" id="WP_205133654.1">
    <property type="nucleotide sequence ID" value="NZ_JACSNT010000007.1"/>
</dbReference>
<evidence type="ECO:0000259" key="12">
    <source>
        <dbReference type="PROSITE" id="PS51371"/>
    </source>
</evidence>
<evidence type="ECO:0000256" key="10">
    <source>
        <dbReference type="PROSITE-ProRule" id="PRU01193"/>
    </source>
</evidence>
<dbReference type="PROSITE" id="PS51846">
    <property type="entry name" value="CNNM"/>
    <property type="match status" value="1"/>
</dbReference>
<name>A0ABS2G8K8_9FIRM</name>
<feature type="transmembrane region" description="Helical" evidence="11">
    <location>
        <begin position="6"/>
        <end position="27"/>
    </location>
</feature>
<evidence type="ECO:0000256" key="11">
    <source>
        <dbReference type="SAM" id="Phobius"/>
    </source>
</evidence>
<evidence type="ECO:0000256" key="5">
    <source>
        <dbReference type="ARBA" id="ARBA00022737"/>
    </source>
</evidence>
<evidence type="ECO:0000256" key="7">
    <source>
        <dbReference type="ARBA" id="ARBA00023122"/>
    </source>
</evidence>
<protein>
    <submittedName>
        <fullName evidence="14">HlyC/CorC family transporter</fullName>
    </submittedName>
</protein>